<evidence type="ECO:0000313" key="3">
    <source>
        <dbReference type="Proteomes" id="UP001221898"/>
    </source>
</evidence>
<sequence length="107" mass="11610">MPACKAPWGNSPECVWQRSEAIPWRENRSPLKTLNPAMNDELRRPSLQGARMSDEQRVMVLRSNGAVTVRCCAPLETAVRARRTLELFKGSGSPNSAGGQGSGGVSE</sequence>
<name>A0AAD7VZW8_9TELE</name>
<dbReference type="EMBL" id="JAINUG010000542">
    <property type="protein sequence ID" value="KAJ8366804.1"/>
    <property type="molecule type" value="Genomic_DNA"/>
</dbReference>
<feature type="compositionally biased region" description="Gly residues" evidence="1">
    <location>
        <begin position="98"/>
        <end position="107"/>
    </location>
</feature>
<protein>
    <submittedName>
        <fullName evidence="2">Uncharacterized protein</fullName>
    </submittedName>
</protein>
<keyword evidence="3" id="KW-1185">Reference proteome</keyword>
<dbReference type="Proteomes" id="UP001221898">
    <property type="component" value="Unassembled WGS sequence"/>
</dbReference>
<feature type="region of interest" description="Disordered" evidence="1">
    <location>
        <begin position="87"/>
        <end position="107"/>
    </location>
</feature>
<dbReference type="AlphaFoldDB" id="A0AAD7VZW8"/>
<comment type="caution">
    <text evidence="2">The sequence shown here is derived from an EMBL/GenBank/DDBJ whole genome shotgun (WGS) entry which is preliminary data.</text>
</comment>
<evidence type="ECO:0000256" key="1">
    <source>
        <dbReference type="SAM" id="MobiDB-lite"/>
    </source>
</evidence>
<reference evidence="2" key="1">
    <citation type="journal article" date="2023" name="Science">
        <title>Genome structures resolve the early diversification of teleost fishes.</title>
        <authorList>
            <person name="Parey E."/>
            <person name="Louis A."/>
            <person name="Montfort J."/>
            <person name="Bouchez O."/>
            <person name="Roques C."/>
            <person name="Iampietro C."/>
            <person name="Lluch J."/>
            <person name="Castinel A."/>
            <person name="Donnadieu C."/>
            <person name="Desvignes T."/>
            <person name="Floi Bucao C."/>
            <person name="Jouanno E."/>
            <person name="Wen M."/>
            <person name="Mejri S."/>
            <person name="Dirks R."/>
            <person name="Jansen H."/>
            <person name="Henkel C."/>
            <person name="Chen W.J."/>
            <person name="Zahm M."/>
            <person name="Cabau C."/>
            <person name="Klopp C."/>
            <person name="Thompson A.W."/>
            <person name="Robinson-Rechavi M."/>
            <person name="Braasch I."/>
            <person name="Lecointre G."/>
            <person name="Bobe J."/>
            <person name="Postlethwait J.H."/>
            <person name="Berthelot C."/>
            <person name="Roest Crollius H."/>
            <person name="Guiguen Y."/>
        </authorList>
    </citation>
    <scope>NUCLEOTIDE SEQUENCE</scope>
    <source>
        <strain evidence="2">NC1722</strain>
    </source>
</reference>
<proteinExistence type="predicted"/>
<accession>A0AAD7VZW8</accession>
<organism evidence="2 3">
    <name type="scientific">Aldrovandia affinis</name>
    <dbReference type="NCBI Taxonomy" id="143900"/>
    <lineage>
        <taxon>Eukaryota</taxon>
        <taxon>Metazoa</taxon>
        <taxon>Chordata</taxon>
        <taxon>Craniata</taxon>
        <taxon>Vertebrata</taxon>
        <taxon>Euteleostomi</taxon>
        <taxon>Actinopterygii</taxon>
        <taxon>Neopterygii</taxon>
        <taxon>Teleostei</taxon>
        <taxon>Notacanthiformes</taxon>
        <taxon>Halosauridae</taxon>
        <taxon>Aldrovandia</taxon>
    </lineage>
</organism>
<evidence type="ECO:0000313" key="2">
    <source>
        <dbReference type="EMBL" id="KAJ8366804.1"/>
    </source>
</evidence>
<gene>
    <name evidence="2" type="ORF">AAFF_G00342120</name>
</gene>